<evidence type="ECO:0000256" key="2">
    <source>
        <dbReference type="SAM" id="Coils"/>
    </source>
</evidence>
<protein>
    <recommendedName>
        <fullName evidence="4">CzcB-like C-terminal circularly permuted SH3-like domain-containing protein</fullName>
    </recommendedName>
</protein>
<dbReference type="GO" id="GO:0015679">
    <property type="term" value="P:plasma membrane copper ion transport"/>
    <property type="evidence" value="ECO:0007669"/>
    <property type="project" value="TreeGrafter"/>
</dbReference>
<dbReference type="Gene3D" id="2.40.50.100">
    <property type="match status" value="1"/>
</dbReference>
<accession>C1DDU7</accession>
<keyword evidence="2" id="KW-0175">Coiled coil</keyword>
<evidence type="ECO:0000256" key="1">
    <source>
        <dbReference type="ARBA" id="ARBA00022448"/>
    </source>
</evidence>
<dbReference type="HOGENOM" id="CLU_033985_0_0_6"/>
<dbReference type="AlphaFoldDB" id="C1DDU7"/>
<evidence type="ECO:0000313" key="6">
    <source>
        <dbReference type="Proteomes" id="UP000002424"/>
    </source>
</evidence>
<dbReference type="KEGG" id="avn:Avin_18560"/>
<feature type="coiled-coil region" evidence="2">
    <location>
        <begin position="126"/>
        <end position="155"/>
    </location>
</feature>
<dbReference type="OrthoDB" id="7059230at2"/>
<dbReference type="SUPFAM" id="SSF111369">
    <property type="entry name" value="HlyD-like secretion proteins"/>
    <property type="match status" value="1"/>
</dbReference>
<dbReference type="EnsemblBacteria" id="ACO78068">
    <property type="protein sequence ID" value="ACO78068"/>
    <property type="gene ID" value="Avin_18560"/>
</dbReference>
<feature type="domain" description="CzcB-like C-terminal circularly permuted SH3-like" evidence="4">
    <location>
        <begin position="303"/>
        <end position="357"/>
    </location>
</feature>
<evidence type="ECO:0000256" key="3">
    <source>
        <dbReference type="SAM" id="SignalP"/>
    </source>
</evidence>
<evidence type="ECO:0000259" key="4">
    <source>
        <dbReference type="Pfam" id="PF25975"/>
    </source>
</evidence>
<keyword evidence="3" id="KW-0732">Signal</keyword>
<proteinExistence type="predicted"/>
<dbReference type="PANTHER" id="PTHR30097">
    <property type="entry name" value="CATION EFFLUX SYSTEM PROTEIN CUSB"/>
    <property type="match status" value="1"/>
</dbReference>
<dbReference type="PANTHER" id="PTHR30097:SF4">
    <property type="entry name" value="SLR6042 PROTEIN"/>
    <property type="match status" value="1"/>
</dbReference>
<dbReference type="Proteomes" id="UP000002424">
    <property type="component" value="Chromosome"/>
</dbReference>
<keyword evidence="1" id="KW-0813">Transport</keyword>
<dbReference type="GO" id="GO:0030313">
    <property type="term" value="C:cell envelope"/>
    <property type="evidence" value="ECO:0007669"/>
    <property type="project" value="TreeGrafter"/>
</dbReference>
<dbReference type="Gene3D" id="1.10.287.470">
    <property type="entry name" value="Helix hairpin bin"/>
    <property type="match status" value="1"/>
</dbReference>
<gene>
    <name evidence="5" type="ordered locus">Avin_18560</name>
</gene>
<dbReference type="EMBL" id="CP001157">
    <property type="protein sequence ID" value="ACO78068.1"/>
    <property type="molecule type" value="Genomic_DNA"/>
</dbReference>
<sequence>MKANFLIFAACLSLGAPALADDGHDHGEAAPVANANGPQRLPDGSVFLPKPAQRQLGVRTLPVSLDELPRSFELSGKVVMDPNAGGRVQAMLAGRLEAGPRGLPGIGQTVKKGEVLAHVVASSDVLERANQAAQLAQLRAARQLAEQRVARLRELSDTVPRKDIEAAASEVASLAAQIAALGAGAGAREALVAPVSGVIASASAVAGQVVGAGELIFEVIDPTRLRVEALVYDPQQAADVAGASLAVGGERVPLTFVGSARSLREQALPMLFQGEGEALARLAVGQAVRVFVQSASRVSGIRVPAASLMKNAANQNVVWVKTAPERFEPRVVVFAVLDGASVAVTAGLQAGERVVTQAAGLLNQIR</sequence>
<reference evidence="5 6" key="1">
    <citation type="journal article" date="2009" name="J. Bacteriol.">
        <title>Genome sequence of Azotobacter vinelandii, an obligate aerobe specialized to support diverse anaerobic metabolic processes.</title>
        <authorList>
            <person name="Setubal J.C."/>
            <person name="dos Santos P."/>
            <person name="Goldman B.S."/>
            <person name="Ertesvag H."/>
            <person name="Espin G."/>
            <person name="Rubio L.M."/>
            <person name="Valla S."/>
            <person name="Almeida N.F."/>
            <person name="Balasubramanian D."/>
            <person name="Cromes L."/>
            <person name="Curatti L."/>
            <person name="Du Z."/>
            <person name="Godsy E."/>
            <person name="Goodner B."/>
            <person name="Hellner-Burris K."/>
            <person name="Hernandez J.A."/>
            <person name="Houmiel K."/>
            <person name="Imperial J."/>
            <person name="Kennedy C."/>
            <person name="Larson T.J."/>
            <person name="Latreille P."/>
            <person name="Ligon L.S."/>
            <person name="Lu J."/>
            <person name="Maerk M."/>
            <person name="Miller N.M."/>
            <person name="Norton S."/>
            <person name="O'Carroll I.P."/>
            <person name="Paulsen I."/>
            <person name="Raulfs E.C."/>
            <person name="Roemer R."/>
            <person name="Rosser J."/>
            <person name="Segura D."/>
            <person name="Slater S."/>
            <person name="Stricklin S.L."/>
            <person name="Studholme D.J."/>
            <person name="Sun J."/>
            <person name="Viana C.J."/>
            <person name="Wallin E."/>
            <person name="Wang B."/>
            <person name="Wheeler C."/>
            <person name="Zhu H."/>
            <person name="Dean D.R."/>
            <person name="Dixon R."/>
            <person name="Wood D."/>
        </authorList>
    </citation>
    <scope>NUCLEOTIDE SEQUENCE [LARGE SCALE GENOMIC DNA]</scope>
    <source>
        <strain evidence="6">DJ / ATCC BAA-1303</strain>
    </source>
</reference>
<evidence type="ECO:0000313" key="5">
    <source>
        <dbReference type="EMBL" id="ACO78068.1"/>
    </source>
</evidence>
<dbReference type="Gene3D" id="2.40.420.20">
    <property type="match status" value="1"/>
</dbReference>
<organism evidence="5 6">
    <name type="scientific">Azotobacter vinelandii (strain DJ / ATCC BAA-1303)</name>
    <dbReference type="NCBI Taxonomy" id="322710"/>
    <lineage>
        <taxon>Bacteria</taxon>
        <taxon>Pseudomonadati</taxon>
        <taxon>Pseudomonadota</taxon>
        <taxon>Gammaproteobacteria</taxon>
        <taxon>Pseudomonadales</taxon>
        <taxon>Pseudomonadaceae</taxon>
        <taxon>Azotobacter</taxon>
    </lineage>
</organism>
<dbReference type="STRING" id="322710.Avin_18560"/>
<dbReference type="eggNOG" id="COG0845">
    <property type="taxonomic scope" value="Bacteria"/>
</dbReference>
<dbReference type="RefSeq" id="WP_012700477.1">
    <property type="nucleotide sequence ID" value="NC_012560.1"/>
</dbReference>
<keyword evidence="6" id="KW-1185">Reference proteome</keyword>
<dbReference type="Pfam" id="PF25975">
    <property type="entry name" value="CzcB_C"/>
    <property type="match status" value="1"/>
</dbReference>
<dbReference type="GO" id="GO:0060003">
    <property type="term" value="P:copper ion export"/>
    <property type="evidence" value="ECO:0007669"/>
    <property type="project" value="TreeGrafter"/>
</dbReference>
<name>C1DDU7_AZOVD</name>
<dbReference type="InterPro" id="IPR051909">
    <property type="entry name" value="MFP_Cation_Efflux"/>
</dbReference>
<dbReference type="InterPro" id="IPR058649">
    <property type="entry name" value="CzcB_C"/>
</dbReference>
<feature type="chain" id="PRO_5002908595" description="CzcB-like C-terminal circularly permuted SH3-like domain-containing protein" evidence="3">
    <location>
        <begin position="21"/>
        <end position="366"/>
    </location>
</feature>
<feature type="signal peptide" evidence="3">
    <location>
        <begin position="1"/>
        <end position="20"/>
    </location>
</feature>
<dbReference type="GeneID" id="88185098"/>